<keyword evidence="2" id="KW-0418">Kinase</keyword>
<dbReference type="InterPro" id="IPR051678">
    <property type="entry name" value="AGP_Transferase"/>
</dbReference>
<dbReference type="InterPro" id="IPR002575">
    <property type="entry name" value="Aminoglycoside_PTrfase"/>
</dbReference>
<keyword evidence="3" id="KW-1185">Reference proteome</keyword>
<gene>
    <name evidence="2" type="ORF">SAMN04489807_2231</name>
</gene>
<keyword evidence="2" id="KW-0808">Transferase</keyword>
<dbReference type="Proteomes" id="UP000183750">
    <property type="component" value="Unassembled WGS sequence"/>
</dbReference>
<reference evidence="3" key="1">
    <citation type="submission" date="2016-10" db="EMBL/GenBank/DDBJ databases">
        <authorList>
            <person name="Varghese N."/>
            <person name="Submissions S."/>
        </authorList>
    </citation>
    <scope>NUCLEOTIDE SEQUENCE [LARGE SCALE GENOMIC DNA]</scope>
    <source>
        <strain evidence="3">DSM 16089</strain>
    </source>
</reference>
<dbReference type="Gene3D" id="3.30.200.20">
    <property type="entry name" value="Phosphorylase Kinase, domain 1"/>
    <property type="match status" value="1"/>
</dbReference>
<accession>A0A1H4MS81</accession>
<sequence>MPDSPAAEHRATADDIRRMLQEAAPEWAGLPLARFAEGWDNALWRLGPDLLVRLPRRAVAVPLIANEQRALPAIEPALAAIGIRTPVPVLVGHPTADFPWPWSVVPWIEGSTALGLPRSENSLWAPQLAEALRRVHIDAPRDVADNPVRGRALRTRDEAMRDRLQTLAQHSSLHQAWSAGLSAPRADERVWIHGDLHPGNLLVEDGRLAALIDFGDVTAGDPAYDLASSWMLFDAAGRKAFRAATDKRYDDATWVRARAWAAYIASVLLTQSDDRPDYRAVGASTAEAIEADQS</sequence>
<proteinExistence type="predicted"/>
<evidence type="ECO:0000313" key="3">
    <source>
        <dbReference type="Proteomes" id="UP000183750"/>
    </source>
</evidence>
<name>A0A1H4MS81_9MICO</name>
<dbReference type="PANTHER" id="PTHR21310:SF42">
    <property type="entry name" value="BIFUNCTIONAL AAC_APH"/>
    <property type="match status" value="1"/>
</dbReference>
<dbReference type="RefSeq" id="WP_060925813.1">
    <property type="nucleotide sequence ID" value="NZ_FNSQ01000005.1"/>
</dbReference>
<dbReference type="PANTHER" id="PTHR21310">
    <property type="entry name" value="AMINOGLYCOSIDE PHOSPHOTRANSFERASE-RELATED-RELATED"/>
    <property type="match status" value="1"/>
</dbReference>
<dbReference type="AlphaFoldDB" id="A0A1H4MS81"/>
<protein>
    <submittedName>
        <fullName evidence="2">Predicted kinase, aminoglycoside phosphotransferase (APT) family</fullName>
    </submittedName>
</protein>
<evidence type="ECO:0000313" key="2">
    <source>
        <dbReference type="EMBL" id="SEB85508.1"/>
    </source>
</evidence>
<dbReference type="Pfam" id="PF01636">
    <property type="entry name" value="APH"/>
    <property type="match status" value="1"/>
</dbReference>
<dbReference type="EMBL" id="FNSQ01000005">
    <property type="protein sequence ID" value="SEB85508.1"/>
    <property type="molecule type" value="Genomic_DNA"/>
</dbReference>
<organism evidence="2 3">
    <name type="scientific">Microbacterium hydrocarbonoxydans</name>
    <dbReference type="NCBI Taxonomy" id="273678"/>
    <lineage>
        <taxon>Bacteria</taxon>
        <taxon>Bacillati</taxon>
        <taxon>Actinomycetota</taxon>
        <taxon>Actinomycetes</taxon>
        <taxon>Micrococcales</taxon>
        <taxon>Microbacteriaceae</taxon>
        <taxon>Microbacterium</taxon>
    </lineage>
</organism>
<dbReference type="Gene3D" id="3.90.1200.10">
    <property type="match status" value="1"/>
</dbReference>
<feature type="domain" description="Aminoglycoside phosphotransferase" evidence="1">
    <location>
        <begin position="33"/>
        <end position="260"/>
    </location>
</feature>
<evidence type="ECO:0000259" key="1">
    <source>
        <dbReference type="Pfam" id="PF01636"/>
    </source>
</evidence>
<dbReference type="InterPro" id="IPR011009">
    <property type="entry name" value="Kinase-like_dom_sf"/>
</dbReference>
<dbReference type="CDD" id="cd05155">
    <property type="entry name" value="APH_ChoK_like_1"/>
    <property type="match status" value="1"/>
</dbReference>
<dbReference type="GO" id="GO:0016301">
    <property type="term" value="F:kinase activity"/>
    <property type="evidence" value="ECO:0007669"/>
    <property type="project" value="UniProtKB-KW"/>
</dbReference>
<dbReference type="SUPFAM" id="SSF56112">
    <property type="entry name" value="Protein kinase-like (PK-like)"/>
    <property type="match status" value="1"/>
</dbReference>